<name>A0ABV9U5V7_9ACTN</name>
<proteinExistence type="predicted"/>
<keyword evidence="3" id="KW-1185">Reference proteome</keyword>
<keyword evidence="1" id="KW-0472">Membrane</keyword>
<dbReference type="EMBL" id="JBHSIT010000008">
    <property type="protein sequence ID" value="MFC4910913.1"/>
    <property type="molecule type" value="Genomic_DNA"/>
</dbReference>
<organism evidence="2 3">
    <name type="scientific">Actinomadura gamaensis</name>
    <dbReference type="NCBI Taxonomy" id="1763541"/>
    <lineage>
        <taxon>Bacteria</taxon>
        <taxon>Bacillati</taxon>
        <taxon>Actinomycetota</taxon>
        <taxon>Actinomycetes</taxon>
        <taxon>Streptosporangiales</taxon>
        <taxon>Thermomonosporaceae</taxon>
        <taxon>Actinomadura</taxon>
    </lineage>
</organism>
<accession>A0ABV9U5V7</accession>
<protein>
    <submittedName>
        <fullName evidence="2">Uncharacterized protein</fullName>
    </submittedName>
</protein>
<keyword evidence="1" id="KW-0812">Transmembrane</keyword>
<evidence type="ECO:0000313" key="3">
    <source>
        <dbReference type="Proteomes" id="UP001595872"/>
    </source>
</evidence>
<dbReference type="RefSeq" id="WP_378259566.1">
    <property type="nucleotide sequence ID" value="NZ_JBHSIT010000008.1"/>
</dbReference>
<keyword evidence="1" id="KW-1133">Transmembrane helix</keyword>
<comment type="caution">
    <text evidence="2">The sequence shown here is derived from an EMBL/GenBank/DDBJ whole genome shotgun (WGS) entry which is preliminary data.</text>
</comment>
<sequence length="88" mass="9070">MIAVLLLLTALTALLGWLCLSPARLAAAGTVLLIAHPVLTVTLTTLAALALTVAAARIVYRSLRDGGWHLVTIQRPAFAVSQAGGMAP</sequence>
<feature type="transmembrane region" description="Helical" evidence="1">
    <location>
        <begin position="38"/>
        <end position="60"/>
    </location>
</feature>
<evidence type="ECO:0000256" key="1">
    <source>
        <dbReference type="SAM" id="Phobius"/>
    </source>
</evidence>
<reference evidence="3" key="1">
    <citation type="journal article" date="2019" name="Int. J. Syst. Evol. Microbiol.">
        <title>The Global Catalogue of Microorganisms (GCM) 10K type strain sequencing project: providing services to taxonomists for standard genome sequencing and annotation.</title>
        <authorList>
            <consortium name="The Broad Institute Genomics Platform"/>
            <consortium name="The Broad Institute Genome Sequencing Center for Infectious Disease"/>
            <person name="Wu L."/>
            <person name="Ma J."/>
        </authorList>
    </citation>
    <scope>NUCLEOTIDE SEQUENCE [LARGE SCALE GENOMIC DNA]</scope>
    <source>
        <strain evidence="3">KLKA75</strain>
    </source>
</reference>
<evidence type="ECO:0000313" key="2">
    <source>
        <dbReference type="EMBL" id="MFC4910913.1"/>
    </source>
</evidence>
<dbReference type="Proteomes" id="UP001595872">
    <property type="component" value="Unassembled WGS sequence"/>
</dbReference>
<gene>
    <name evidence="2" type="ORF">ACFPCY_26620</name>
</gene>